<evidence type="ECO:0000256" key="1">
    <source>
        <dbReference type="ARBA" id="ARBA00004173"/>
    </source>
</evidence>
<organism evidence="7 8">
    <name type="scientific">Hydnum rufescens UP504</name>
    <dbReference type="NCBI Taxonomy" id="1448309"/>
    <lineage>
        <taxon>Eukaryota</taxon>
        <taxon>Fungi</taxon>
        <taxon>Dikarya</taxon>
        <taxon>Basidiomycota</taxon>
        <taxon>Agaricomycotina</taxon>
        <taxon>Agaricomycetes</taxon>
        <taxon>Cantharellales</taxon>
        <taxon>Hydnaceae</taxon>
        <taxon>Hydnum</taxon>
    </lineage>
</organism>
<dbReference type="AlphaFoldDB" id="A0A9P6DR86"/>
<feature type="region of interest" description="Disordered" evidence="5">
    <location>
        <begin position="59"/>
        <end position="86"/>
    </location>
</feature>
<reference evidence="7" key="1">
    <citation type="journal article" date="2020" name="Nat. Commun.">
        <title>Large-scale genome sequencing of mycorrhizal fungi provides insights into the early evolution of symbiotic traits.</title>
        <authorList>
            <person name="Miyauchi S."/>
            <person name="Kiss E."/>
            <person name="Kuo A."/>
            <person name="Drula E."/>
            <person name="Kohler A."/>
            <person name="Sanchez-Garcia M."/>
            <person name="Morin E."/>
            <person name="Andreopoulos B."/>
            <person name="Barry K.W."/>
            <person name="Bonito G."/>
            <person name="Buee M."/>
            <person name="Carver A."/>
            <person name="Chen C."/>
            <person name="Cichocki N."/>
            <person name="Clum A."/>
            <person name="Culley D."/>
            <person name="Crous P.W."/>
            <person name="Fauchery L."/>
            <person name="Girlanda M."/>
            <person name="Hayes R.D."/>
            <person name="Keri Z."/>
            <person name="LaButti K."/>
            <person name="Lipzen A."/>
            <person name="Lombard V."/>
            <person name="Magnuson J."/>
            <person name="Maillard F."/>
            <person name="Murat C."/>
            <person name="Nolan M."/>
            <person name="Ohm R.A."/>
            <person name="Pangilinan J."/>
            <person name="Pereira M.F."/>
            <person name="Perotto S."/>
            <person name="Peter M."/>
            <person name="Pfister S."/>
            <person name="Riley R."/>
            <person name="Sitrit Y."/>
            <person name="Stielow J.B."/>
            <person name="Szollosi G."/>
            <person name="Zifcakova L."/>
            <person name="Stursova M."/>
            <person name="Spatafora J.W."/>
            <person name="Tedersoo L."/>
            <person name="Vaario L.M."/>
            <person name="Yamada A."/>
            <person name="Yan M."/>
            <person name="Wang P."/>
            <person name="Xu J."/>
            <person name="Bruns T."/>
            <person name="Baldrian P."/>
            <person name="Vilgalys R."/>
            <person name="Dunand C."/>
            <person name="Henrissat B."/>
            <person name="Grigoriev I.V."/>
            <person name="Hibbett D."/>
            <person name="Nagy L.G."/>
            <person name="Martin F.M."/>
        </authorList>
    </citation>
    <scope>NUCLEOTIDE SEQUENCE</scope>
    <source>
        <strain evidence="7">UP504</strain>
    </source>
</reference>
<dbReference type="EMBL" id="MU129083">
    <property type="protein sequence ID" value="KAF9507340.1"/>
    <property type="molecule type" value="Genomic_DNA"/>
</dbReference>
<sequence length="318" mass="34559">MTQISPPPPPEQEDISSSSTSLSTLSASHPSPSSSLSASFTQRISSTLPKKLSQFLAQSLTNPSPPQSRFNDTPPHSSTSSVASEPLISHKSPFASPIFIPASGAPGFRDDRNWDKGFDFPPTQKVGQPVMLHGRNDTTRPVLPADLVEAIRLHLPPLFRLSRSWTLLYSLDQHGISIGTFYSRLAKHEGGCLLAICDANDGRFGVWVGDGIRRSHGESYYGSGESFLWKNQNGLQVFKWTGKNDYVALCEQDYISFGGGDGKYGLFLDSAFYDGSSASCATFDNEVLCSNLAGSHSDEKKGTVRFECLGLEAWGISR</sequence>
<evidence type="ECO:0000313" key="8">
    <source>
        <dbReference type="Proteomes" id="UP000886523"/>
    </source>
</evidence>
<evidence type="ECO:0000259" key="6">
    <source>
        <dbReference type="PROSITE" id="PS51886"/>
    </source>
</evidence>
<feature type="domain" description="TLDc" evidence="6">
    <location>
        <begin position="141"/>
        <end position="317"/>
    </location>
</feature>
<dbReference type="OrthoDB" id="26679at2759"/>
<accession>A0A9P6DR86</accession>
<keyword evidence="3" id="KW-0496">Mitochondrion</keyword>
<comment type="caution">
    <text evidence="7">The sequence shown here is derived from an EMBL/GenBank/DDBJ whole genome shotgun (WGS) entry which is preliminary data.</text>
</comment>
<dbReference type="GO" id="GO:0005739">
    <property type="term" value="C:mitochondrion"/>
    <property type="evidence" value="ECO:0007669"/>
    <property type="project" value="UniProtKB-SubCell"/>
</dbReference>
<evidence type="ECO:0000256" key="3">
    <source>
        <dbReference type="ARBA" id="ARBA00023128"/>
    </source>
</evidence>
<protein>
    <recommendedName>
        <fullName evidence="4">Oxidation resistance protein 1</fullName>
    </recommendedName>
</protein>
<dbReference type="InterPro" id="IPR006571">
    <property type="entry name" value="TLDc_dom"/>
</dbReference>
<dbReference type="PANTHER" id="PTHR23354">
    <property type="entry name" value="NUCLEOLAR PROTEIN 7/ESTROGEN RECEPTOR COACTIVATOR-RELATED"/>
    <property type="match status" value="1"/>
</dbReference>
<dbReference type="Proteomes" id="UP000886523">
    <property type="component" value="Unassembled WGS sequence"/>
</dbReference>
<feature type="compositionally biased region" description="Polar residues" evidence="5">
    <location>
        <begin position="59"/>
        <end position="83"/>
    </location>
</feature>
<comment type="similarity">
    <text evidence="2">Belongs to the OXR1 family.</text>
</comment>
<dbReference type="Pfam" id="PF07534">
    <property type="entry name" value="TLD"/>
    <property type="match status" value="1"/>
</dbReference>
<proteinExistence type="inferred from homology"/>
<dbReference type="GO" id="GO:0005634">
    <property type="term" value="C:nucleus"/>
    <property type="evidence" value="ECO:0007669"/>
    <property type="project" value="TreeGrafter"/>
</dbReference>
<evidence type="ECO:0000256" key="4">
    <source>
        <dbReference type="ARBA" id="ARBA00040604"/>
    </source>
</evidence>
<dbReference type="PROSITE" id="PS51886">
    <property type="entry name" value="TLDC"/>
    <property type="match status" value="1"/>
</dbReference>
<feature type="region of interest" description="Disordered" evidence="5">
    <location>
        <begin position="1"/>
        <end position="41"/>
    </location>
</feature>
<dbReference type="SMART" id="SM00584">
    <property type="entry name" value="TLDc"/>
    <property type="match status" value="1"/>
</dbReference>
<feature type="compositionally biased region" description="Pro residues" evidence="5">
    <location>
        <begin position="1"/>
        <end position="10"/>
    </location>
</feature>
<name>A0A9P6DR86_9AGAM</name>
<comment type="subcellular location">
    <subcellularLocation>
        <location evidence="1">Mitochondrion</location>
    </subcellularLocation>
</comment>
<dbReference type="PANTHER" id="PTHR23354:SF62">
    <property type="entry name" value="MUSTARD, ISOFORM V"/>
    <property type="match status" value="1"/>
</dbReference>
<feature type="compositionally biased region" description="Low complexity" evidence="5">
    <location>
        <begin position="16"/>
        <end position="39"/>
    </location>
</feature>
<gene>
    <name evidence="7" type="ORF">BS47DRAFT_1304131</name>
</gene>
<evidence type="ECO:0000256" key="2">
    <source>
        <dbReference type="ARBA" id="ARBA00009540"/>
    </source>
</evidence>
<evidence type="ECO:0000256" key="5">
    <source>
        <dbReference type="SAM" id="MobiDB-lite"/>
    </source>
</evidence>
<keyword evidence="8" id="KW-1185">Reference proteome</keyword>
<evidence type="ECO:0000313" key="7">
    <source>
        <dbReference type="EMBL" id="KAF9507340.1"/>
    </source>
</evidence>
<dbReference type="GO" id="GO:0006979">
    <property type="term" value="P:response to oxidative stress"/>
    <property type="evidence" value="ECO:0007669"/>
    <property type="project" value="TreeGrafter"/>
</dbReference>